<dbReference type="EMBL" id="CP035704">
    <property type="protein sequence ID" value="QBB69071.1"/>
    <property type="molecule type" value="Genomic_DNA"/>
</dbReference>
<evidence type="ECO:0000259" key="17">
    <source>
        <dbReference type="PROSITE" id="PS50885"/>
    </source>
</evidence>
<dbReference type="PROSITE" id="PS50109">
    <property type="entry name" value="HIS_KIN"/>
    <property type="match status" value="1"/>
</dbReference>
<keyword evidence="5" id="KW-0997">Cell inner membrane</keyword>
<dbReference type="GO" id="GO:0005524">
    <property type="term" value="F:ATP binding"/>
    <property type="evidence" value="ECO:0007669"/>
    <property type="project" value="UniProtKB-KW"/>
</dbReference>
<evidence type="ECO:0000256" key="11">
    <source>
        <dbReference type="ARBA" id="ARBA00022840"/>
    </source>
</evidence>
<keyword evidence="8 15" id="KW-0812">Transmembrane</keyword>
<dbReference type="InterPro" id="IPR003660">
    <property type="entry name" value="HAMP_dom"/>
</dbReference>
<dbReference type="InterPro" id="IPR036097">
    <property type="entry name" value="HisK_dim/P_sf"/>
</dbReference>
<feature type="transmembrane region" description="Helical" evidence="15">
    <location>
        <begin position="155"/>
        <end position="175"/>
    </location>
</feature>
<dbReference type="CDD" id="cd00082">
    <property type="entry name" value="HisKA"/>
    <property type="match status" value="1"/>
</dbReference>
<dbReference type="PANTHER" id="PTHR44936">
    <property type="entry name" value="SENSOR PROTEIN CREC"/>
    <property type="match status" value="1"/>
</dbReference>
<evidence type="ECO:0000259" key="16">
    <source>
        <dbReference type="PROSITE" id="PS50109"/>
    </source>
</evidence>
<dbReference type="InterPro" id="IPR005467">
    <property type="entry name" value="His_kinase_dom"/>
</dbReference>
<name>A0A411HF14_9GAMM</name>
<evidence type="ECO:0000256" key="4">
    <source>
        <dbReference type="ARBA" id="ARBA00022475"/>
    </source>
</evidence>
<dbReference type="EC" id="2.7.13.3" evidence="3"/>
<evidence type="ECO:0000313" key="19">
    <source>
        <dbReference type="Proteomes" id="UP000291562"/>
    </source>
</evidence>
<evidence type="ECO:0000256" key="14">
    <source>
        <dbReference type="ARBA" id="ARBA00023136"/>
    </source>
</evidence>
<gene>
    <name evidence="18" type="ORF">ELE36_01005</name>
</gene>
<dbReference type="KEGG" id="xbc:ELE36_01005"/>
<feature type="domain" description="Histidine kinase" evidence="16">
    <location>
        <begin position="235"/>
        <end position="434"/>
    </location>
</feature>
<evidence type="ECO:0000256" key="9">
    <source>
        <dbReference type="ARBA" id="ARBA00022741"/>
    </source>
</evidence>
<evidence type="ECO:0000256" key="1">
    <source>
        <dbReference type="ARBA" id="ARBA00000085"/>
    </source>
</evidence>
<dbReference type="OrthoDB" id="9804645at2"/>
<dbReference type="AlphaFoldDB" id="A0A411HF14"/>
<protein>
    <recommendedName>
        <fullName evidence="3">histidine kinase</fullName>
        <ecNumber evidence="3">2.7.13.3</ecNumber>
    </recommendedName>
</protein>
<dbReference type="Gene3D" id="3.30.565.10">
    <property type="entry name" value="Histidine kinase-like ATPase, C-terminal domain"/>
    <property type="match status" value="1"/>
</dbReference>
<dbReference type="Pfam" id="PF02518">
    <property type="entry name" value="HATPase_c"/>
    <property type="match status" value="1"/>
</dbReference>
<organism evidence="18 19">
    <name type="scientific">Pseudolysobacter antarcticus</name>
    <dbReference type="NCBI Taxonomy" id="2511995"/>
    <lineage>
        <taxon>Bacteria</taxon>
        <taxon>Pseudomonadati</taxon>
        <taxon>Pseudomonadota</taxon>
        <taxon>Gammaproteobacteria</taxon>
        <taxon>Lysobacterales</taxon>
        <taxon>Rhodanobacteraceae</taxon>
        <taxon>Pseudolysobacter</taxon>
    </lineage>
</organism>
<dbReference type="PANTHER" id="PTHR44936:SF5">
    <property type="entry name" value="SENSOR HISTIDINE KINASE ENVZ"/>
    <property type="match status" value="1"/>
</dbReference>
<keyword evidence="7" id="KW-0808">Transferase</keyword>
<dbReference type="Pfam" id="PF00512">
    <property type="entry name" value="HisKA"/>
    <property type="match status" value="1"/>
</dbReference>
<evidence type="ECO:0000256" key="12">
    <source>
        <dbReference type="ARBA" id="ARBA00022989"/>
    </source>
</evidence>
<accession>A0A411HF14</accession>
<dbReference type="InterPro" id="IPR004358">
    <property type="entry name" value="Sig_transdc_His_kin-like_C"/>
</dbReference>
<dbReference type="InterPro" id="IPR003661">
    <property type="entry name" value="HisK_dim/P_dom"/>
</dbReference>
<keyword evidence="19" id="KW-1185">Reference proteome</keyword>
<evidence type="ECO:0000256" key="5">
    <source>
        <dbReference type="ARBA" id="ARBA00022519"/>
    </source>
</evidence>
<keyword evidence="13" id="KW-0902">Two-component regulatory system</keyword>
<dbReference type="PRINTS" id="PR00344">
    <property type="entry name" value="BCTRLSENSOR"/>
</dbReference>
<evidence type="ECO:0000256" key="10">
    <source>
        <dbReference type="ARBA" id="ARBA00022777"/>
    </source>
</evidence>
<comment type="subcellular location">
    <subcellularLocation>
        <location evidence="2">Cell inner membrane</location>
        <topology evidence="2">Multi-pass membrane protein</topology>
    </subcellularLocation>
</comment>
<dbReference type="GO" id="GO:0000155">
    <property type="term" value="F:phosphorelay sensor kinase activity"/>
    <property type="evidence" value="ECO:0007669"/>
    <property type="project" value="InterPro"/>
</dbReference>
<dbReference type="SMART" id="SM00388">
    <property type="entry name" value="HisKA"/>
    <property type="match status" value="1"/>
</dbReference>
<keyword evidence="14 15" id="KW-0472">Membrane</keyword>
<sequence length="434" mass="46361">MRFAPRTIYAQLVLLLALLLIATATLTHVALRYSAAQRSSVEGLSQQVVAAVRAIESGNNSGRNPPPGIRFAAMPRMGAPMDGPDGDASPDDLQHGSRFPFLAELRDQISAQLDGREVQIDLAHRGVAWIRMSGDDPRWIGVGLTQFHHRAVIEFSGLVLAIGGVLVLLAAGYYARRLGRLLGELAAQAPALARGELLTPIESGPIEVRALGRALADSSRKVAEVARERSVLLAGISHDLRTPLARLQLALELLPDTDPALSAGMQTDIVEIEAIISQFIAYARDERDEPEQTIDLVALAELLLRTPGRIAADWSIVAPTRMNVRGRPLALKRALSNLLQNAERYGAAPYEILLHEVAAHAEVIVSDRGAGLPPEQLQRVLEPFQRGGASQDQPGAGLGLAIAARVASMHGGALVLRNRDGGGLRAELCLGAVS</sequence>
<evidence type="ECO:0000256" key="13">
    <source>
        <dbReference type="ARBA" id="ARBA00023012"/>
    </source>
</evidence>
<dbReference type="InterPro" id="IPR003594">
    <property type="entry name" value="HATPase_dom"/>
</dbReference>
<evidence type="ECO:0000256" key="7">
    <source>
        <dbReference type="ARBA" id="ARBA00022679"/>
    </source>
</evidence>
<dbReference type="PROSITE" id="PS50885">
    <property type="entry name" value="HAMP"/>
    <property type="match status" value="1"/>
</dbReference>
<keyword evidence="4" id="KW-1003">Cell membrane</keyword>
<comment type="catalytic activity">
    <reaction evidence="1">
        <text>ATP + protein L-histidine = ADP + protein N-phospho-L-histidine.</text>
        <dbReference type="EC" id="2.7.13.3"/>
    </reaction>
</comment>
<evidence type="ECO:0000256" key="6">
    <source>
        <dbReference type="ARBA" id="ARBA00022553"/>
    </source>
</evidence>
<dbReference type="SUPFAM" id="SSF55874">
    <property type="entry name" value="ATPase domain of HSP90 chaperone/DNA topoisomerase II/histidine kinase"/>
    <property type="match status" value="1"/>
</dbReference>
<dbReference type="CDD" id="cd00075">
    <property type="entry name" value="HATPase"/>
    <property type="match status" value="1"/>
</dbReference>
<dbReference type="SUPFAM" id="SSF47384">
    <property type="entry name" value="Homodimeric domain of signal transducing histidine kinase"/>
    <property type="match status" value="1"/>
</dbReference>
<keyword evidence="9" id="KW-0547">Nucleotide-binding</keyword>
<dbReference type="InterPro" id="IPR036890">
    <property type="entry name" value="HATPase_C_sf"/>
</dbReference>
<dbReference type="InterPro" id="IPR050980">
    <property type="entry name" value="2C_sensor_his_kinase"/>
</dbReference>
<dbReference type="Proteomes" id="UP000291562">
    <property type="component" value="Chromosome"/>
</dbReference>
<evidence type="ECO:0000256" key="2">
    <source>
        <dbReference type="ARBA" id="ARBA00004429"/>
    </source>
</evidence>
<proteinExistence type="predicted"/>
<dbReference type="Gene3D" id="1.10.287.130">
    <property type="match status" value="1"/>
</dbReference>
<evidence type="ECO:0000256" key="15">
    <source>
        <dbReference type="SAM" id="Phobius"/>
    </source>
</evidence>
<reference evidence="18 19" key="1">
    <citation type="submission" date="2019-01" db="EMBL/GenBank/DDBJ databases">
        <title>Pseudolysobacter antarctica gen. nov., sp. nov., isolated from Fildes Peninsula, Antarctica.</title>
        <authorList>
            <person name="Wei Z."/>
            <person name="Peng F."/>
        </authorList>
    </citation>
    <scope>NUCLEOTIDE SEQUENCE [LARGE SCALE GENOMIC DNA]</scope>
    <source>
        <strain evidence="18 19">AQ6-296</strain>
    </source>
</reference>
<dbReference type="SMART" id="SM00387">
    <property type="entry name" value="HATPase_c"/>
    <property type="match status" value="1"/>
</dbReference>
<dbReference type="RefSeq" id="WP_129831326.1">
    <property type="nucleotide sequence ID" value="NZ_CP035704.1"/>
</dbReference>
<evidence type="ECO:0000256" key="8">
    <source>
        <dbReference type="ARBA" id="ARBA00022692"/>
    </source>
</evidence>
<evidence type="ECO:0000256" key="3">
    <source>
        <dbReference type="ARBA" id="ARBA00012438"/>
    </source>
</evidence>
<keyword evidence="12 15" id="KW-1133">Transmembrane helix</keyword>
<feature type="domain" description="HAMP" evidence="17">
    <location>
        <begin position="176"/>
        <end position="227"/>
    </location>
</feature>
<dbReference type="GO" id="GO:0005886">
    <property type="term" value="C:plasma membrane"/>
    <property type="evidence" value="ECO:0007669"/>
    <property type="project" value="UniProtKB-SubCell"/>
</dbReference>
<keyword evidence="11" id="KW-0067">ATP-binding</keyword>
<keyword evidence="10" id="KW-0418">Kinase</keyword>
<evidence type="ECO:0000313" key="18">
    <source>
        <dbReference type="EMBL" id="QBB69071.1"/>
    </source>
</evidence>
<keyword evidence="6" id="KW-0597">Phosphoprotein</keyword>